<protein>
    <submittedName>
        <fullName evidence="1">Uncharacterized protein</fullName>
    </submittedName>
</protein>
<reference evidence="1 2" key="1">
    <citation type="journal article" date="2020" name="Cell">
        <title>Large-Scale Comparative Analyses of Tick Genomes Elucidate Their Genetic Diversity and Vector Capacities.</title>
        <authorList>
            <consortium name="Tick Genome and Microbiome Consortium (TIGMIC)"/>
            <person name="Jia N."/>
            <person name="Wang J."/>
            <person name="Shi W."/>
            <person name="Du L."/>
            <person name="Sun Y."/>
            <person name="Zhan W."/>
            <person name="Jiang J.F."/>
            <person name="Wang Q."/>
            <person name="Zhang B."/>
            <person name="Ji P."/>
            <person name="Bell-Sakyi L."/>
            <person name="Cui X.M."/>
            <person name="Yuan T.T."/>
            <person name="Jiang B.G."/>
            <person name="Yang W.F."/>
            <person name="Lam T.T."/>
            <person name="Chang Q.C."/>
            <person name="Ding S.J."/>
            <person name="Wang X.J."/>
            <person name="Zhu J.G."/>
            <person name="Ruan X.D."/>
            <person name="Zhao L."/>
            <person name="Wei J.T."/>
            <person name="Ye R.Z."/>
            <person name="Que T.C."/>
            <person name="Du C.H."/>
            <person name="Zhou Y.H."/>
            <person name="Cheng J.X."/>
            <person name="Dai P.F."/>
            <person name="Guo W.B."/>
            <person name="Han X.H."/>
            <person name="Huang E.J."/>
            <person name="Li L.F."/>
            <person name="Wei W."/>
            <person name="Gao Y.C."/>
            <person name="Liu J.Z."/>
            <person name="Shao H.Z."/>
            <person name="Wang X."/>
            <person name="Wang C.C."/>
            <person name="Yang T.C."/>
            <person name="Huo Q.B."/>
            <person name="Li W."/>
            <person name="Chen H.Y."/>
            <person name="Chen S.E."/>
            <person name="Zhou L.G."/>
            <person name="Ni X.B."/>
            <person name="Tian J.H."/>
            <person name="Sheng Y."/>
            <person name="Liu T."/>
            <person name="Pan Y.S."/>
            <person name="Xia L.Y."/>
            <person name="Li J."/>
            <person name="Zhao F."/>
            <person name="Cao W.C."/>
        </authorList>
    </citation>
    <scope>NUCLEOTIDE SEQUENCE [LARGE SCALE GENOMIC DNA]</scope>
    <source>
        <strain evidence="1">Iper-2018</strain>
    </source>
</reference>
<dbReference type="Proteomes" id="UP000805193">
    <property type="component" value="Unassembled WGS sequence"/>
</dbReference>
<keyword evidence="2" id="KW-1185">Reference proteome</keyword>
<comment type="caution">
    <text evidence="1">The sequence shown here is derived from an EMBL/GenBank/DDBJ whole genome shotgun (WGS) entry which is preliminary data.</text>
</comment>
<sequence>MSKQPRKFNTRHKFGKKRKKLSIENFKKRPTEPERMENSQLSESDGATEAYEGEVGLAGPSAAGTAEASVDSGRSSDLEEMKKKADDKLQELSSTAATKRKSDTVKPRYH</sequence>
<proteinExistence type="predicted"/>
<accession>A0AC60R138</accession>
<dbReference type="EMBL" id="JABSTQ010002077">
    <property type="protein sequence ID" value="KAG0444403.1"/>
    <property type="molecule type" value="Genomic_DNA"/>
</dbReference>
<name>A0AC60R138_IXOPE</name>
<feature type="non-terminal residue" evidence="1">
    <location>
        <position position="110"/>
    </location>
</feature>
<gene>
    <name evidence="1" type="ORF">HPB47_013832</name>
</gene>
<evidence type="ECO:0000313" key="2">
    <source>
        <dbReference type="Proteomes" id="UP000805193"/>
    </source>
</evidence>
<organism evidence="1 2">
    <name type="scientific">Ixodes persulcatus</name>
    <name type="common">Taiga tick</name>
    <dbReference type="NCBI Taxonomy" id="34615"/>
    <lineage>
        <taxon>Eukaryota</taxon>
        <taxon>Metazoa</taxon>
        <taxon>Ecdysozoa</taxon>
        <taxon>Arthropoda</taxon>
        <taxon>Chelicerata</taxon>
        <taxon>Arachnida</taxon>
        <taxon>Acari</taxon>
        <taxon>Parasitiformes</taxon>
        <taxon>Ixodida</taxon>
        <taxon>Ixodoidea</taxon>
        <taxon>Ixodidae</taxon>
        <taxon>Ixodinae</taxon>
        <taxon>Ixodes</taxon>
    </lineage>
</organism>
<evidence type="ECO:0000313" key="1">
    <source>
        <dbReference type="EMBL" id="KAG0444403.1"/>
    </source>
</evidence>